<dbReference type="RefSeq" id="XP_023629424.1">
    <property type="nucleotide sequence ID" value="XM_023773656.1"/>
</dbReference>
<name>A0A2D3V743_9PEZI</name>
<evidence type="ECO:0000313" key="4">
    <source>
        <dbReference type="Proteomes" id="UP000225277"/>
    </source>
</evidence>
<keyword evidence="4" id="KW-1185">Reference proteome</keyword>
<evidence type="ECO:0000256" key="2">
    <source>
        <dbReference type="SAM" id="Phobius"/>
    </source>
</evidence>
<feature type="transmembrane region" description="Helical" evidence="2">
    <location>
        <begin position="128"/>
        <end position="151"/>
    </location>
</feature>
<protein>
    <submittedName>
        <fullName evidence="3">Uncharacterized protein</fullName>
    </submittedName>
</protein>
<organism evidence="3 4">
    <name type="scientific">Ramularia collo-cygni</name>
    <dbReference type="NCBI Taxonomy" id="112498"/>
    <lineage>
        <taxon>Eukaryota</taxon>
        <taxon>Fungi</taxon>
        <taxon>Dikarya</taxon>
        <taxon>Ascomycota</taxon>
        <taxon>Pezizomycotina</taxon>
        <taxon>Dothideomycetes</taxon>
        <taxon>Dothideomycetidae</taxon>
        <taxon>Mycosphaerellales</taxon>
        <taxon>Mycosphaerellaceae</taxon>
        <taxon>Ramularia</taxon>
    </lineage>
</organism>
<sequence>MPDPDFNTPLAHLLIWIWKYSYYLVQAFIFIYGWCIEPKLPFRLADRYTFFMCSTYFFNFLMHSGLKLPVPLVGNIPIIPQFVPNTCVSAAEFWDESVWPCQRERMGMWIERILDGRYGWTILRDPEILEVGAVVSLVIMGAVGLVWGSGICPDAEWRKWKCFPDLSPSEDEMEEMEGMKEMEEMKGSRQEADRVE</sequence>
<dbReference type="EMBL" id="FJUY01000014">
    <property type="protein sequence ID" value="CZT22700.1"/>
    <property type="molecule type" value="Genomic_DNA"/>
</dbReference>
<keyword evidence="2" id="KW-1133">Transmembrane helix</keyword>
<dbReference type="OrthoDB" id="10386904at2759"/>
<reference evidence="3 4" key="1">
    <citation type="submission" date="2016-03" db="EMBL/GenBank/DDBJ databases">
        <authorList>
            <person name="Ploux O."/>
        </authorList>
    </citation>
    <scope>NUCLEOTIDE SEQUENCE [LARGE SCALE GENOMIC DNA]</scope>
    <source>
        <strain evidence="3 4">URUG2</strain>
    </source>
</reference>
<gene>
    <name evidence="3" type="ORF">RCC_08405</name>
</gene>
<proteinExistence type="predicted"/>
<evidence type="ECO:0000313" key="3">
    <source>
        <dbReference type="EMBL" id="CZT22700.1"/>
    </source>
</evidence>
<keyword evidence="2" id="KW-0812">Transmembrane</keyword>
<keyword evidence="2" id="KW-0472">Membrane</keyword>
<accession>A0A2D3V743</accession>
<dbReference type="AlphaFoldDB" id="A0A2D3V743"/>
<feature type="region of interest" description="Disordered" evidence="1">
    <location>
        <begin position="169"/>
        <end position="196"/>
    </location>
</feature>
<feature type="compositionally biased region" description="Basic and acidic residues" evidence="1">
    <location>
        <begin position="177"/>
        <end position="196"/>
    </location>
</feature>
<feature type="transmembrane region" description="Helical" evidence="2">
    <location>
        <begin position="20"/>
        <end position="36"/>
    </location>
</feature>
<dbReference type="Proteomes" id="UP000225277">
    <property type="component" value="Unassembled WGS sequence"/>
</dbReference>
<dbReference type="GeneID" id="35603501"/>
<evidence type="ECO:0000256" key="1">
    <source>
        <dbReference type="SAM" id="MobiDB-lite"/>
    </source>
</evidence>